<reference evidence="5" key="1">
    <citation type="journal article" date="2019" name="G3 (Bethesda)">
        <title>Genome Assemblies of Two Rare Opportunistic Yeast Pathogens: Diutina rugosa (syn. Candida rugosa) and Trichomonascus ciferrii (syn. Candida ciferrii).</title>
        <authorList>
            <person name="Mixao V."/>
            <person name="Saus E."/>
            <person name="Hansen A.P."/>
            <person name="Lass-Florl C."/>
            <person name="Gabaldon T."/>
        </authorList>
    </citation>
    <scope>NUCLEOTIDE SEQUENCE</scope>
    <source>
        <strain evidence="5">CBS 4856</strain>
    </source>
</reference>
<gene>
    <name evidence="5" type="ORF">TRICI_005254</name>
</gene>
<keyword evidence="2" id="KW-0443">Lipid metabolism</keyword>
<proteinExistence type="inferred from homology"/>
<evidence type="ECO:0000259" key="4">
    <source>
        <dbReference type="Pfam" id="PF05057"/>
    </source>
</evidence>
<evidence type="ECO:0000256" key="2">
    <source>
        <dbReference type="ARBA" id="ARBA00022963"/>
    </source>
</evidence>
<comment type="caution">
    <text evidence="5">The sequence shown here is derived from an EMBL/GenBank/DDBJ whole genome shotgun (WGS) entry which is preliminary data.</text>
</comment>
<keyword evidence="3" id="KW-0812">Transmembrane</keyword>
<sequence>MNEFLVKRYKEDEVRFEKISIVGYSLGGLIARYVVGVLLENGFFNNVKPITFATFATPHLGSKFHGDSLNVRVLNFLGSNFLGVSGNDMFGFSSTVLDELTDAEGPFIRGLKKFKHLQLFANAIHDRTVPFFTAFITDVDPFQKRDFVDFVYYETPQKYLTNSPEVDDRIFVDMYNSRYRETSSGIDTYPSVQERKFQAFALVTLPWVFPLIFALTSLTTVMSRYRVREAEKAMEANESTLIKRKSRSEGIADLAYYTIDEVLLEGAMDTFESPDGGSASPRTTPRPRVTNHARRRFSLLPIRGSKYNGYEGLIASTPDSMNLDDKTKGWIHTLNQLPWEKYVVKLRRMHSHAEIVNRRNAPGQGQVVLDFWVELMSHCIAD</sequence>
<evidence type="ECO:0000256" key="3">
    <source>
        <dbReference type="SAM" id="Phobius"/>
    </source>
</evidence>
<keyword evidence="6" id="KW-1185">Reference proteome</keyword>
<protein>
    <recommendedName>
        <fullName evidence="4">DUF676 domain-containing protein</fullName>
    </recommendedName>
</protein>
<dbReference type="Gene3D" id="3.40.50.1820">
    <property type="entry name" value="alpha/beta hydrolase"/>
    <property type="match status" value="1"/>
</dbReference>
<dbReference type="EMBL" id="SWFS01000409">
    <property type="protein sequence ID" value="KAA8905702.1"/>
    <property type="molecule type" value="Genomic_DNA"/>
</dbReference>
<feature type="domain" description="DUF676" evidence="4">
    <location>
        <begin position="9"/>
        <end position="133"/>
    </location>
</feature>
<keyword evidence="2" id="KW-0442">Lipid degradation</keyword>
<dbReference type="GO" id="GO:0016042">
    <property type="term" value="P:lipid catabolic process"/>
    <property type="evidence" value="ECO:0007669"/>
    <property type="project" value="UniProtKB-KW"/>
</dbReference>
<dbReference type="PANTHER" id="PTHR12482:SF62">
    <property type="entry name" value="LIPASE ROG1-RELATED"/>
    <property type="match status" value="1"/>
</dbReference>
<dbReference type="InterPro" id="IPR044294">
    <property type="entry name" value="Lipase-like"/>
</dbReference>
<dbReference type="PANTHER" id="PTHR12482">
    <property type="entry name" value="LIPASE ROG1-RELATED-RELATED"/>
    <property type="match status" value="1"/>
</dbReference>
<dbReference type="Pfam" id="PF05057">
    <property type="entry name" value="DUF676"/>
    <property type="match status" value="1"/>
</dbReference>
<dbReference type="GO" id="GO:0047372">
    <property type="term" value="F:monoacylglycerol lipase activity"/>
    <property type="evidence" value="ECO:0007669"/>
    <property type="project" value="TreeGrafter"/>
</dbReference>
<evidence type="ECO:0000313" key="5">
    <source>
        <dbReference type="EMBL" id="KAA8905702.1"/>
    </source>
</evidence>
<dbReference type="SUPFAM" id="SSF53474">
    <property type="entry name" value="alpha/beta-Hydrolases"/>
    <property type="match status" value="1"/>
</dbReference>
<dbReference type="OrthoDB" id="273452at2759"/>
<dbReference type="AlphaFoldDB" id="A0A642UUI7"/>
<dbReference type="Proteomes" id="UP000761534">
    <property type="component" value="Unassembled WGS sequence"/>
</dbReference>
<evidence type="ECO:0000256" key="1">
    <source>
        <dbReference type="ARBA" id="ARBA00007920"/>
    </source>
</evidence>
<keyword evidence="3" id="KW-1133">Transmembrane helix</keyword>
<dbReference type="InterPro" id="IPR007751">
    <property type="entry name" value="DUF676_lipase-like"/>
</dbReference>
<evidence type="ECO:0000313" key="6">
    <source>
        <dbReference type="Proteomes" id="UP000761534"/>
    </source>
</evidence>
<feature type="transmembrane region" description="Helical" evidence="3">
    <location>
        <begin position="197"/>
        <end position="218"/>
    </location>
</feature>
<name>A0A642UUI7_9ASCO</name>
<dbReference type="InterPro" id="IPR029058">
    <property type="entry name" value="AB_hydrolase_fold"/>
</dbReference>
<comment type="similarity">
    <text evidence="1">Belongs to the putative lipase ROG1 family.</text>
</comment>
<dbReference type="VEuPathDB" id="FungiDB:TRICI_005254"/>
<accession>A0A642UUI7</accession>
<organism evidence="5 6">
    <name type="scientific">Trichomonascus ciferrii</name>
    <dbReference type="NCBI Taxonomy" id="44093"/>
    <lineage>
        <taxon>Eukaryota</taxon>
        <taxon>Fungi</taxon>
        <taxon>Dikarya</taxon>
        <taxon>Ascomycota</taxon>
        <taxon>Saccharomycotina</taxon>
        <taxon>Dipodascomycetes</taxon>
        <taxon>Dipodascales</taxon>
        <taxon>Trichomonascaceae</taxon>
        <taxon>Trichomonascus</taxon>
        <taxon>Trichomonascus ciferrii complex</taxon>
    </lineage>
</organism>
<keyword evidence="3" id="KW-0472">Membrane</keyword>